<dbReference type="PANTHER" id="PTHR36050:SF1">
    <property type="entry name" value="O-FUCOSYLTRANSFERASE 30"/>
    <property type="match status" value="1"/>
</dbReference>
<dbReference type="GO" id="GO:0006004">
    <property type="term" value="P:fucose metabolic process"/>
    <property type="evidence" value="ECO:0007669"/>
    <property type="project" value="UniProtKB-KW"/>
</dbReference>
<dbReference type="InterPro" id="IPR019378">
    <property type="entry name" value="GDP-Fuc_O-FucTrfase"/>
</dbReference>
<organism evidence="5 6">
    <name type="scientific">Glomus cerebriforme</name>
    <dbReference type="NCBI Taxonomy" id="658196"/>
    <lineage>
        <taxon>Eukaryota</taxon>
        <taxon>Fungi</taxon>
        <taxon>Fungi incertae sedis</taxon>
        <taxon>Mucoromycota</taxon>
        <taxon>Glomeromycotina</taxon>
        <taxon>Glomeromycetes</taxon>
        <taxon>Glomerales</taxon>
        <taxon>Glomeraceae</taxon>
        <taxon>Glomus</taxon>
    </lineage>
</organism>
<keyword evidence="2" id="KW-0294">Fucose metabolism</keyword>
<keyword evidence="4" id="KW-0812">Transmembrane</keyword>
<name>A0A397TA64_9GLOM</name>
<dbReference type="EMBL" id="QKYT01000067">
    <property type="protein sequence ID" value="RIA95160.1"/>
    <property type="molecule type" value="Genomic_DNA"/>
</dbReference>
<evidence type="ECO:0000256" key="2">
    <source>
        <dbReference type="ARBA" id="ARBA00023253"/>
    </source>
</evidence>
<evidence type="ECO:0000256" key="3">
    <source>
        <dbReference type="ARBA" id="ARBA00023277"/>
    </source>
</evidence>
<protein>
    <recommendedName>
        <fullName evidence="7">CigA protein</fullName>
    </recommendedName>
</protein>
<evidence type="ECO:0008006" key="7">
    <source>
        <dbReference type="Google" id="ProtNLM"/>
    </source>
</evidence>
<dbReference type="PANTHER" id="PTHR36050">
    <property type="entry name" value="O-FUCOSYLTRANSFERASE 30"/>
    <property type="match status" value="1"/>
</dbReference>
<reference evidence="5 6" key="1">
    <citation type="submission" date="2018-06" db="EMBL/GenBank/DDBJ databases">
        <title>Comparative genomics reveals the genomic features of Rhizophagus irregularis, R. cerebriforme, R. diaphanum and Gigaspora rosea, and their symbiotic lifestyle signature.</title>
        <authorList>
            <person name="Morin E."/>
            <person name="San Clemente H."/>
            <person name="Chen E.C.H."/>
            <person name="De La Providencia I."/>
            <person name="Hainaut M."/>
            <person name="Kuo A."/>
            <person name="Kohler A."/>
            <person name="Murat C."/>
            <person name="Tang N."/>
            <person name="Roy S."/>
            <person name="Loubradou J."/>
            <person name="Henrissat B."/>
            <person name="Grigoriev I.V."/>
            <person name="Corradi N."/>
            <person name="Roux C."/>
            <person name="Martin F.M."/>
        </authorList>
    </citation>
    <scope>NUCLEOTIDE SEQUENCE [LARGE SCALE GENOMIC DNA]</scope>
    <source>
        <strain evidence="5 6">DAOM 227022</strain>
    </source>
</reference>
<dbReference type="OrthoDB" id="1882547at2759"/>
<dbReference type="Pfam" id="PF10250">
    <property type="entry name" value="O-FucT"/>
    <property type="match status" value="1"/>
</dbReference>
<sequence>MIFTREALKHSQFEANKAKLPFKNLFILLIIISLIAFFSSFMSFIELTPSLNIIKSNPKPYYTPIKEEKFFTYLPHSQFHNQLIELKNAIVLSYLTNRTLIIPPILHSPSSELAVPYQPLHELYYNLTFIETIKKNRSLCKINHSRKRYCSSEFSEYDSFIMINWEEIFDFSWIKNQIKIINRNDFSMVDLYKICNIPIKLNNNTLEDLLQDNKNVYVIINNHKYHYRFFDTDDTYTNDTSNKYETPYLISDLRKREEKLIFIDTLFGNGRIDYKDERIIEWKSNMHRSLKISHPILLDVSNNIVNELGGFGNYLGVHVRTADGSFKDNLENIIDNVIEQLKNYTQTNSKTDDKSDSINENISLNNCKLKNEQIIFIATDALEPRKKLSKIFSTFPCVFTIGDFKNFIDPLRNITYTSDKNVKMLNFFYPLLDLLIISNGMDVVVTHSSTFSGFAKYYHQILAFERDTLGF</sequence>
<proteinExistence type="predicted"/>
<dbReference type="GO" id="GO:0016740">
    <property type="term" value="F:transferase activity"/>
    <property type="evidence" value="ECO:0007669"/>
    <property type="project" value="UniProtKB-KW"/>
</dbReference>
<dbReference type="Proteomes" id="UP000265703">
    <property type="component" value="Unassembled WGS sequence"/>
</dbReference>
<evidence type="ECO:0000256" key="4">
    <source>
        <dbReference type="SAM" id="Phobius"/>
    </source>
</evidence>
<dbReference type="Gene3D" id="3.40.50.11350">
    <property type="match status" value="1"/>
</dbReference>
<keyword evidence="6" id="KW-1185">Reference proteome</keyword>
<dbReference type="STRING" id="658196.A0A397TA64"/>
<evidence type="ECO:0000256" key="1">
    <source>
        <dbReference type="ARBA" id="ARBA00022679"/>
    </source>
</evidence>
<comment type="caution">
    <text evidence="5">The sequence shown here is derived from an EMBL/GenBank/DDBJ whole genome shotgun (WGS) entry which is preliminary data.</text>
</comment>
<dbReference type="AlphaFoldDB" id="A0A397TA64"/>
<gene>
    <name evidence="5" type="ORF">C1645_734309</name>
</gene>
<accession>A0A397TA64</accession>
<keyword evidence="4" id="KW-1133">Transmembrane helix</keyword>
<evidence type="ECO:0000313" key="5">
    <source>
        <dbReference type="EMBL" id="RIA95160.1"/>
    </source>
</evidence>
<keyword evidence="3" id="KW-0119">Carbohydrate metabolism</keyword>
<evidence type="ECO:0000313" key="6">
    <source>
        <dbReference type="Proteomes" id="UP000265703"/>
    </source>
</evidence>
<keyword evidence="4" id="KW-0472">Membrane</keyword>
<keyword evidence="1" id="KW-0808">Transferase</keyword>
<feature type="transmembrane region" description="Helical" evidence="4">
    <location>
        <begin position="25"/>
        <end position="45"/>
    </location>
</feature>